<name>W4LHV9_ENTF1</name>
<dbReference type="Proteomes" id="UP000019141">
    <property type="component" value="Unassembled WGS sequence"/>
</dbReference>
<protein>
    <recommendedName>
        <fullName evidence="3">Phosphodiesterase</fullName>
    </recommendedName>
</protein>
<dbReference type="SUPFAM" id="SSF53649">
    <property type="entry name" value="Alkaline phosphatase-like"/>
    <property type="match status" value="1"/>
</dbReference>
<dbReference type="Gene3D" id="3.40.720.10">
    <property type="entry name" value="Alkaline Phosphatase, subunit A"/>
    <property type="match status" value="2"/>
</dbReference>
<dbReference type="Pfam" id="PF01663">
    <property type="entry name" value="Phosphodiest"/>
    <property type="match status" value="1"/>
</dbReference>
<organism evidence="1 2">
    <name type="scientific">Entotheonella factor</name>
    <dbReference type="NCBI Taxonomy" id="1429438"/>
    <lineage>
        <taxon>Bacteria</taxon>
        <taxon>Pseudomonadati</taxon>
        <taxon>Nitrospinota/Tectimicrobiota group</taxon>
        <taxon>Candidatus Tectimicrobiota</taxon>
        <taxon>Candidatus Entotheonellia</taxon>
        <taxon>Candidatus Entotheonellales</taxon>
        <taxon>Candidatus Entotheonellaceae</taxon>
        <taxon>Candidatus Entotheonella</taxon>
    </lineage>
</organism>
<dbReference type="InterPro" id="IPR002591">
    <property type="entry name" value="Phosphodiest/P_Trfase"/>
</dbReference>
<reference evidence="1 2" key="1">
    <citation type="journal article" date="2014" name="Nature">
        <title>An environmental bacterial taxon with a large and distinct metabolic repertoire.</title>
        <authorList>
            <person name="Wilson M.C."/>
            <person name="Mori T."/>
            <person name="Ruckert C."/>
            <person name="Uria A.R."/>
            <person name="Helf M.J."/>
            <person name="Takada K."/>
            <person name="Gernert C."/>
            <person name="Steffens U.A."/>
            <person name="Heycke N."/>
            <person name="Schmitt S."/>
            <person name="Rinke C."/>
            <person name="Helfrich E.J."/>
            <person name="Brachmann A.O."/>
            <person name="Gurgui C."/>
            <person name="Wakimoto T."/>
            <person name="Kracht M."/>
            <person name="Crusemann M."/>
            <person name="Hentschel U."/>
            <person name="Abe I."/>
            <person name="Matsunaga S."/>
            <person name="Kalinowski J."/>
            <person name="Takeyama H."/>
            <person name="Piel J."/>
        </authorList>
    </citation>
    <scope>NUCLEOTIDE SEQUENCE [LARGE SCALE GENOMIC DNA]</scope>
    <source>
        <strain evidence="2">TSY1</strain>
    </source>
</reference>
<dbReference type="InterPro" id="IPR017850">
    <property type="entry name" value="Alkaline_phosphatase_core_sf"/>
</dbReference>
<accession>W4LHV9</accession>
<gene>
    <name evidence="1" type="ORF">ETSY1_24695</name>
</gene>
<dbReference type="HOGENOM" id="CLU_024306_0_0_7"/>
<dbReference type="PANTHER" id="PTHR10151">
    <property type="entry name" value="ECTONUCLEOTIDE PYROPHOSPHATASE/PHOSPHODIESTERASE"/>
    <property type="match status" value="1"/>
</dbReference>
<comment type="caution">
    <text evidence="1">The sequence shown here is derived from an EMBL/GenBank/DDBJ whole genome shotgun (WGS) entry which is preliminary data.</text>
</comment>
<dbReference type="EMBL" id="AZHW01000728">
    <property type="protein sequence ID" value="ETW96911.1"/>
    <property type="molecule type" value="Genomic_DNA"/>
</dbReference>
<proteinExistence type="predicted"/>
<dbReference type="AlphaFoldDB" id="W4LHV9"/>
<dbReference type="PANTHER" id="PTHR10151:SF120">
    <property type="entry name" value="BIS(5'-ADENOSYL)-TRIPHOSPHATASE"/>
    <property type="match status" value="1"/>
</dbReference>
<evidence type="ECO:0008006" key="3">
    <source>
        <dbReference type="Google" id="ProtNLM"/>
    </source>
</evidence>
<keyword evidence="2" id="KW-1185">Reference proteome</keyword>
<sequence>MKRKRLLLIGFDAGDTELIEQWCEAGYLPHISRMRERGVWGRMHTTAEVVHVSAWPSIFTGAAPDEHGLYHAYVMHPGHQNPVRPRPEQSPVPFLWRLLDDAGKRCVIMDAFMTCPLQPFNGAQIVEWGTWSWFSEPTVLPEALKKDMTKQFGAYPAEDHSKVGMTPPPDPDGFYKRILAGVAKKTEAVKWLMSREDWDLFLVVFGESHSAGHYFWHYHDPAYITHPADGGGPLQTALREVYVALDRAVGALMAAVDEDVTVMLVSGDGMGPNYSGSHILPELLSRMALFNHVPQEDEATAGQTSKAIKKDMLSTLRNMVPKSVRSAVSRTLLPRSVNEKLSLRWKTAGISWEHTQAFLIENANEGYIRINLKGREPQGTVEPGAEYEALCEKLHQTLKGMTNPTNRQPAAHQVHKTDEIYRGPRRSHMPDLIVTWNEAARITTDLTTEAYGVVCHAEPGCGVAPYYSGNHRPNAFTVAVGPGIAPGTGLEGASIMDLAPSILSHFDVVPPAYMQGRVLGELGIPVSSTSSGD</sequence>
<evidence type="ECO:0000313" key="2">
    <source>
        <dbReference type="Proteomes" id="UP000019141"/>
    </source>
</evidence>
<evidence type="ECO:0000313" key="1">
    <source>
        <dbReference type="EMBL" id="ETW96911.1"/>
    </source>
</evidence>
<dbReference type="GO" id="GO:0016787">
    <property type="term" value="F:hydrolase activity"/>
    <property type="evidence" value="ECO:0007669"/>
    <property type="project" value="UniProtKB-ARBA"/>
</dbReference>